<proteinExistence type="predicted"/>
<accession>A0ABR2GRQ2</accession>
<organism evidence="1 2">
    <name type="scientific">Tritrichomonas musculus</name>
    <dbReference type="NCBI Taxonomy" id="1915356"/>
    <lineage>
        <taxon>Eukaryota</taxon>
        <taxon>Metamonada</taxon>
        <taxon>Parabasalia</taxon>
        <taxon>Tritrichomonadida</taxon>
        <taxon>Tritrichomonadidae</taxon>
        <taxon>Tritrichomonas</taxon>
    </lineage>
</organism>
<dbReference type="EMBL" id="JAPFFF010000064">
    <property type="protein sequence ID" value="KAK8836602.1"/>
    <property type="molecule type" value="Genomic_DNA"/>
</dbReference>
<gene>
    <name evidence="1" type="ORF">M9Y10_037536</name>
</gene>
<evidence type="ECO:0000313" key="1">
    <source>
        <dbReference type="EMBL" id="KAK8836602.1"/>
    </source>
</evidence>
<sequence>MSYRRDVRYDPNNGARIDIEQIPLPIEMVYNSFTDAITDTDPTTGDESYFQNGPKHFNRIYFKYPPEWKTSNIGEKIIGVRNMKISIRKCTQLDFVLYIRKYKQDKFDDLANGLYPDDDLSHLNDDQIQDVVNRMDPKDIQVYRIEYVNDIYDDVDDFIDNLYDEINDNNVYNMLRDRILDSGQSKDEKIAALEQLDSDKDNYHLMCLRNDVPFYLNNDVDGIYDVRDFTIVEEIGDKIMLSFRSNQNDYKEFYVDFMITPNNDDATYKKFYQWDDNKDEPLPYAAVYPDELDENDRFEFDTANYFNIGTINPNRNSLEYVTKFHRELVFNNVMTSLECEVAASFASQSNHNIIGRTNEIFNPIKYFKINDDDDKFWIEFYDRNEIDVPVAFNDFVMFTMDVVFLQNRKLLYN</sequence>
<comment type="caution">
    <text evidence="1">The sequence shown here is derived from an EMBL/GenBank/DDBJ whole genome shotgun (WGS) entry which is preliminary data.</text>
</comment>
<reference evidence="1 2" key="1">
    <citation type="submission" date="2024-04" db="EMBL/GenBank/DDBJ databases">
        <title>Tritrichomonas musculus Genome.</title>
        <authorList>
            <person name="Alves-Ferreira E."/>
            <person name="Grigg M."/>
            <person name="Lorenzi H."/>
            <person name="Galac M."/>
        </authorList>
    </citation>
    <scope>NUCLEOTIDE SEQUENCE [LARGE SCALE GENOMIC DNA]</scope>
    <source>
        <strain evidence="1 2">EAF2021</strain>
    </source>
</reference>
<keyword evidence="2" id="KW-1185">Reference proteome</keyword>
<evidence type="ECO:0000313" key="2">
    <source>
        <dbReference type="Proteomes" id="UP001470230"/>
    </source>
</evidence>
<protein>
    <submittedName>
        <fullName evidence="1">Uncharacterized protein</fullName>
    </submittedName>
</protein>
<name>A0ABR2GRQ2_9EUKA</name>
<dbReference type="Proteomes" id="UP001470230">
    <property type="component" value="Unassembled WGS sequence"/>
</dbReference>